<dbReference type="InterPro" id="IPR050817">
    <property type="entry name" value="DjlA_DnaK_co-chaperone"/>
</dbReference>
<dbReference type="CDD" id="cd07316">
    <property type="entry name" value="terB_like_DjlA"/>
    <property type="match status" value="1"/>
</dbReference>
<keyword evidence="4" id="KW-1185">Reference proteome</keyword>
<reference evidence="3 4" key="1">
    <citation type="submission" date="2018-03" db="EMBL/GenBank/DDBJ databases">
        <title>Genome sequencing of Phreatobacter sp.</title>
        <authorList>
            <person name="Kim S.-J."/>
            <person name="Heo J."/>
            <person name="Kwon S.-W."/>
        </authorList>
    </citation>
    <scope>NUCLEOTIDE SEQUENCE [LARGE SCALE GENOMIC DNA]</scope>
    <source>
        <strain evidence="3 4">S-12</strain>
    </source>
</reference>
<feature type="transmembrane region" description="Helical" evidence="1">
    <location>
        <begin position="7"/>
        <end position="33"/>
    </location>
</feature>
<dbReference type="CDD" id="cd06257">
    <property type="entry name" value="DnaJ"/>
    <property type="match status" value="1"/>
</dbReference>
<sequence>MTIWGKLAGAAAGFMLGGPIGALLGALAGHFIVDEGLLAPEQGPPLQSVVFTVGLIALAAKMAKADGVVTRDEVAAFRRLVSVAPEDEAHVSRLFDLAKQSTAGFDAYARQLAQLLKDKPDTLEDLVDGLFGIATADGAVHADERAYLAEVAAIFGLPEQAFSRIEARHVVAGPRDPYRVLGLAPDAADGEIKQAWRALVRQYHPDRLIGRGVPAEFVVIATGKMAAINEAYDVLRRARGFA</sequence>
<dbReference type="EMBL" id="CP027668">
    <property type="protein sequence ID" value="AVO43678.1"/>
    <property type="molecule type" value="Genomic_DNA"/>
</dbReference>
<protein>
    <submittedName>
        <fullName evidence="3">Molecular chaperone DjlA</fullName>
    </submittedName>
</protein>
<organism evidence="3 4">
    <name type="scientific">Phreatobacter cathodiphilus</name>
    <dbReference type="NCBI Taxonomy" id="1868589"/>
    <lineage>
        <taxon>Bacteria</taxon>
        <taxon>Pseudomonadati</taxon>
        <taxon>Pseudomonadota</taxon>
        <taxon>Alphaproteobacteria</taxon>
        <taxon>Hyphomicrobiales</taxon>
        <taxon>Phreatobacteraceae</taxon>
        <taxon>Phreatobacter</taxon>
    </lineage>
</organism>
<dbReference type="InterPro" id="IPR029024">
    <property type="entry name" value="TerB-like"/>
</dbReference>
<evidence type="ECO:0000313" key="3">
    <source>
        <dbReference type="EMBL" id="AVO43678.1"/>
    </source>
</evidence>
<keyword evidence="1" id="KW-0472">Membrane</keyword>
<keyword evidence="1" id="KW-0812">Transmembrane</keyword>
<dbReference type="PRINTS" id="PR00625">
    <property type="entry name" value="JDOMAIN"/>
</dbReference>
<dbReference type="SUPFAM" id="SSF158682">
    <property type="entry name" value="TerB-like"/>
    <property type="match status" value="1"/>
</dbReference>
<dbReference type="InterPro" id="IPR036869">
    <property type="entry name" value="J_dom_sf"/>
</dbReference>
<feature type="domain" description="J" evidence="2">
    <location>
        <begin position="176"/>
        <end position="240"/>
    </location>
</feature>
<dbReference type="Proteomes" id="UP000237889">
    <property type="component" value="Chromosome"/>
</dbReference>
<dbReference type="Pfam" id="PF05099">
    <property type="entry name" value="TerB"/>
    <property type="match status" value="1"/>
</dbReference>
<evidence type="ECO:0000313" key="4">
    <source>
        <dbReference type="Proteomes" id="UP000237889"/>
    </source>
</evidence>
<dbReference type="PANTHER" id="PTHR24074">
    <property type="entry name" value="CO-CHAPERONE PROTEIN DJLA"/>
    <property type="match status" value="1"/>
</dbReference>
<name>A0A2S0N6A8_9HYPH</name>
<dbReference type="PROSITE" id="PS50076">
    <property type="entry name" value="DNAJ_2"/>
    <property type="match status" value="1"/>
</dbReference>
<dbReference type="SUPFAM" id="SSF46565">
    <property type="entry name" value="Chaperone J-domain"/>
    <property type="match status" value="1"/>
</dbReference>
<dbReference type="SMART" id="SM00271">
    <property type="entry name" value="DnaJ"/>
    <property type="match status" value="1"/>
</dbReference>
<evidence type="ECO:0000256" key="1">
    <source>
        <dbReference type="SAM" id="Phobius"/>
    </source>
</evidence>
<evidence type="ECO:0000259" key="2">
    <source>
        <dbReference type="PROSITE" id="PS50076"/>
    </source>
</evidence>
<proteinExistence type="predicted"/>
<dbReference type="OrthoDB" id="9782583at2"/>
<dbReference type="Pfam" id="PF00226">
    <property type="entry name" value="DnaJ"/>
    <property type="match status" value="1"/>
</dbReference>
<dbReference type="Gene3D" id="1.10.287.110">
    <property type="entry name" value="DnaJ domain"/>
    <property type="match status" value="1"/>
</dbReference>
<dbReference type="InterPro" id="IPR001623">
    <property type="entry name" value="DnaJ_domain"/>
</dbReference>
<gene>
    <name evidence="3" type="ORF">C6569_00480</name>
</gene>
<accession>A0A2S0N6A8</accession>
<dbReference type="AlphaFoldDB" id="A0A2S0N6A8"/>
<dbReference type="KEGG" id="phr:C6569_00480"/>
<dbReference type="RefSeq" id="WP_106747008.1">
    <property type="nucleotide sequence ID" value="NZ_CP027668.1"/>
</dbReference>
<dbReference type="InterPro" id="IPR007791">
    <property type="entry name" value="DjlA_N"/>
</dbReference>
<keyword evidence="1" id="KW-1133">Transmembrane helix</keyword>
<dbReference type="Gene3D" id="1.10.3680.10">
    <property type="entry name" value="TerB-like"/>
    <property type="match status" value="1"/>
</dbReference>